<dbReference type="AlphaFoldDB" id="A0AB34H532"/>
<organism evidence="2 3">
    <name type="scientific">Eschrichtius robustus</name>
    <name type="common">California gray whale</name>
    <name type="synonym">Eschrichtius gibbosus</name>
    <dbReference type="NCBI Taxonomy" id="9764"/>
    <lineage>
        <taxon>Eukaryota</taxon>
        <taxon>Metazoa</taxon>
        <taxon>Chordata</taxon>
        <taxon>Craniata</taxon>
        <taxon>Vertebrata</taxon>
        <taxon>Euteleostomi</taxon>
        <taxon>Mammalia</taxon>
        <taxon>Eutheria</taxon>
        <taxon>Laurasiatheria</taxon>
        <taxon>Artiodactyla</taxon>
        <taxon>Whippomorpha</taxon>
        <taxon>Cetacea</taxon>
        <taxon>Mysticeti</taxon>
        <taxon>Eschrichtiidae</taxon>
        <taxon>Eschrichtius</taxon>
    </lineage>
</organism>
<gene>
    <name evidence="2" type="ORF">J1605_006735</name>
</gene>
<proteinExistence type="predicted"/>
<evidence type="ECO:0000256" key="1">
    <source>
        <dbReference type="SAM" id="MobiDB-lite"/>
    </source>
</evidence>
<dbReference type="Proteomes" id="UP001159641">
    <property type="component" value="Unassembled WGS sequence"/>
</dbReference>
<reference evidence="2 3" key="1">
    <citation type="submission" date="2022-11" db="EMBL/GenBank/DDBJ databases">
        <title>Whole genome sequence of Eschrichtius robustus ER-17-0199.</title>
        <authorList>
            <person name="Bruniche-Olsen A."/>
            <person name="Black A.N."/>
            <person name="Fields C.J."/>
            <person name="Walden K."/>
            <person name="Dewoody J.A."/>
        </authorList>
    </citation>
    <scope>NUCLEOTIDE SEQUENCE [LARGE SCALE GENOMIC DNA]</scope>
    <source>
        <strain evidence="2">ER-17-0199</strain>
        <tissue evidence="2">Blubber</tissue>
    </source>
</reference>
<feature type="compositionally biased region" description="Low complexity" evidence="1">
    <location>
        <begin position="37"/>
        <end position="48"/>
    </location>
</feature>
<name>A0AB34H532_ESCRO</name>
<evidence type="ECO:0000313" key="3">
    <source>
        <dbReference type="Proteomes" id="UP001159641"/>
    </source>
</evidence>
<accession>A0AB34H532</accession>
<comment type="caution">
    <text evidence="2">The sequence shown here is derived from an EMBL/GenBank/DDBJ whole genome shotgun (WGS) entry which is preliminary data.</text>
</comment>
<feature type="region of interest" description="Disordered" evidence="1">
    <location>
        <begin position="28"/>
        <end position="132"/>
    </location>
</feature>
<dbReference type="EMBL" id="JAIQCJ010002005">
    <property type="protein sequence ID" value="KAJ8785775.1"/>
    <property type="molecule type" value="Genomic_DNA"/>
</dbReference>
<feature type="compositionally biased region" description="Basic and acidic residues" evidence="1">
    <location>
        <begin position="99"/>
        <end position="117"/>
    </location>
</feature>
<sequence>MKDQDKTPEELSDVETKFAATCPSSEWRITRRIGNSKKATTRTATTKGAGVGQARERKNGKGRDWRGRGQKGKGWRGSDWNRNSWRERDKKGNCRVTWSRRDESGRGWRDWTRKGKNESIQSIQKGSSWNGSESKGYQMLLPLPLWRLLCF</sequence>
<evidence type="ECO:0000313" key="2">
    <source>
        <dbReference type="EMBL" id="KAJ8785775.1"/>
    </source>
</evidence>
<feature type="compositionally biased region" description="Polar residues" evidence="1">
    <location>
        <begin position="118"/>
        <end position="132"/>
    </location>
</feature>
<keyword evidence="3" id="KW-1185">Reference proteome</keyword>
<feature type="compositionally biased region" description="Basic and acidic residues" evidence="1">
    <location>
        <begin position="54"/>
        <end position="67"/>
    </location>
</feature>
<protein>
    <submittedName>
        <fullName evidence="2">Uncharacterized protein</fullName>
    </submittedName>
</protein>